<dbReference type="KEGG" id="pbh:AAW51_3902"/>
<name>A0A0G3BRI3_9BURK</name>
<keyword evidence="2" id="KW-0808">Transferase</keyword>
<dbReference type="InterPro" id="IPR028098">
    <property type="entry name" value="Glyco_trans_4-like_N"/>
</dbReference>
<dbReference type="SUPFAM" id="SSF53756">
    <property type="entry name" value="UDP-Glycosyltransferase/glycogen phosphorylase"/>
    <property type="match status" value="1"/>
</dbReference>
<accession>A0A0G3BRI3</accession>
<dbReference type="Proteomes" id="UP000035352">
    <property type="component" value="Chromosome"/>
</dbReference>
<reference evidence="2 3" key="1">
    <citation type="submission" date="2015-05" db="EMBL/GenBank/DDBJ databases">
        <authorList>
            <person name="Tang B."/>
            <person name="Yu Y."/>
        </authorList>
    </citation>
    <scope>NUCLEOTIDE SEQUENCE [LARGE SCALE GENOMIC DNA]</scope>
    <source>
        <strain evidence="2 3">DSM 7029</strain>
    </source>
</reference>
<dbReference type="PANTHER" id="PTHR45947">
    <property type="entry name" value="SULFOQUINOVOSYL TRANSFERASE SQD2"/>
    <property type="match status" value="1"/>
</dbReference>
<dbReference type="Pfam" id="PF13439">
    <property type="entry name" value="Glyco_transf_4"/>
    <property type="match status" value="1"/>
</dbReference>
<evidence type="ECO:0000259" key="1">
    <source>
        <dbReference type="Pfam" id="PF13439"/>
    </source>
</evidence>
<evidence type="ECO:0000313" key="2">
    <source>
        <dbReference type="EMBL" id="AKJ30593.1"/>
    </source>
</evidence>
<dbReference type="EMBL" id="CP011371">
    <property type="protein sequence ID" value="AKJ30593.1"/>
    <property type="molecule type" value="Genomic_DNA"/>
</dbReference>
<sequence length="377" mass="41398">MASTHLADVTMFWSAASGGVRRYVHAKRAWLQRCTDWRHTIAAPVNDGERMVRVPAVPLPFSHGYRMPLQRGACAQVLTRLAPDLFESGDPYRLAWSVLDAGRRLEVPTVAFCHSNLEAMAQRVGGRLAARAARLYMKRLYSQFDLVLAPSEAMRAHLQDMGLDGVERQALGVDTQVFHPKRFDAVWRASLGLPPNARLLVYAGRFAPEKHLDLLCSAVARLGPPYVLLALGAGPTPPSGARVVVRRFEHDSLRLARVLASADAFVHAGDQETFGLAALEAMACGLPLVARRAEGLAELVDDSVGVGVDRAHPDDFAQAIETCFARDRRELSRAARARAELYDWSSVMPTLMARYRRLLMRRAAAAPSLSLSSPTEA</sequence>
<dbReference type="AlphaFoldDB" id="A0A0G3BRI3"/>
<organism evidence="2 3">
    <name type="scientific">Caldimonas brevitalea</name>
    <dbReference type="NCBI Taxonomy" id="413882"/>
    <lineage>
        <taxon>Bacteria</taxon>
        <taxon>Pseudomonadati</taxon>
        <taxon>Pseudomonadota</taxon>
        <taxon>Betaproteobacteria</taxon>
        <taxon>Burkholderiales</taxon>
        <taxon>Sphaerotilaceae</taxon>
        <taxon>Caldimonas</taxon>
    </lineage>
</organism>
<dbReference type="InterPro" id="IPR050194">
    <property type="entry name" value="Glycosyltransferase_grp1"/>
</dbReference>
<evidence type="ECO:0000313" key="3">
    <source>
        <dbReference type="Proteomes" id="UP000035352"/>
    </source>
</evidence>
<protein>
    <submittedName>
        <fullName evidence="2">Glycosyl transferase</fullName>
    </submittedName>
</protein>
<dbReference type="STRING" id="413882.AAW51_3902"/>
<feature type="domain" description="Glycosyltransferase subfamily 4-like N-terminal" evidence="1">
    <location>
        <begin position="18"/>
        <end position="176"/>
    </location>
</feature>
<dbReference type="Pfam" id="PF13692">
    <property type="entry name" value="Glyco_trans_1_4"/>
    <property type="match status" value="1"/>
</dbReference>
<dbReference type="Gene3D" id="3.40.50.2000">
    <property type="entry name" value="Glycogen Phosphorylase B"/>
    <property type="match status" value="2"/>
</dbReference>
<proteinExistence type="predicted"/>
<dbReference type="RefSeq" id="WP_047195930.1">
    <property type="nucleotide sequence ID" value="NZ_CP011371.1"/>
</dbReference>
<keyword evidence="3" id="KW-1185">Reference proteome</keyword>
<dbReference type="PANTHER" id="PTHR45947:SF3">
    <property type="entry name" value="SULFOQUINOVOSYL TRANSFERASE SQD2"/>
    <property type="match status" value="1"/>
</dbReference>
<dbReference type="GO" id="GO:0016757">
    <property type="term" value="F:glycosyltransferase activity"/>
    <property type="evidence" value="ECO:0007669"/>
    <property type="project" value="InterPro"/>
</dbReference>
<dbReference type="PATRIC" id="fig|413882.6.peg.4073"/>
<gene>
    <name evidence="2" type="ORF">AAW51_3902</name>
</gene>